<dbReference type="InterPro" id="IPR011060">
    <property type="entry name" value="RibuloseP-bd_barrel"/>
</dbReference>
<dbReference type="HAMAP" id="MF_00131">
    <property type="entry name" value="Trp_synth_alpha"/>
    <property type="match status" value="1"/>
</dbReference>
<keyword evidence="4 8" id="KW-0822">Tryptophan biosynthesis</keyword>
<keyword evidence="5 8" id="KW-0057">Aromatic amino acid biosynthesis</keyword>
<evidence type="ECO:0000256" key="7">
    <source>
        <dbReference type="ARBA" id="ARBA00049047"/>
    </source>
</evidence>
<evidence type="ECO:0000256" key="8">
    <source>
        <dbReference type="HAMAP-Rule" id="MF_00131"/>
    </source>
</evidence>
<dbReference type="EMBL" id="CP089984">
    <property type="protein sequence ID" value="WXB10918.1"/>
    <property type="molecule type" value="Genomic_DNA"/>
</dbReference>
<comment type="function">
    <text evidence="8">The alpha subunit is responsible for the aldol cleavage of indoleglycerol phosphate to indole and glyceraldehyde 3-phosphate.</text>
</comment>
<evidence type="ECO:0000256" key="3">
    <source>
        <dbReference type="ARBA" id="ARBA00022605"/>
    </source>
</evidence>
<comment type="catalytic activity">
    <reaction evidence="7 8">
        <text>(1S,2R)-1-C-(indol-3-yl)glycerol 3-phosphate + L-serine = D-glyceraldehyde 3-phosphate + L-tryptophan + H2O</text>
        <dbReference type="Rhea" id="RHEA:10532"/>
        <dbReference type="ChEBI" id="CHEBI:15377"/>
        <dbReference type="ChEBI" id="CHEBI:33384"/>
        <dbReference type="ChEBI" id="CHEBI:57912"/>
        <dbReference type="ChEBI" id="CHEBI:58866"/>
        <dbReference type="ChEBI" id="CHEBI:59776"/>
        <dbReference type="EC" id="4.2.1.20"/>
    </reaction>
</comment>
<dbReference type="PANTHER" id="PTHR43406:SF1">
    <property type="entry name" value="TRYPTOPHAN SYNTHASE ALPHA CHAIN, CHLOROPLASTIC"/>
    <property type="match status" value="1"/>
</dbReference>
<sequence length="290" mass="30102">MAQSEMRLERTFQERNLAGKKTLVAYLCVGDPSVEESVDLALACVAAGADVLELGVPFSDPTADGPAIARASQRAIAAGSGLGATLRAAKAIRAKTNAPLVLFGYYNPLFVRGEERAVDDAADAGVDALLVVDLPLGEGRALRERAKEKNIAVVPLLTPTSSEERVAQARDGSKVYPAGFIYYVSVTGVTGSAAAPLDDASRAAASLRERIGLPAVVGFGIDSAEKARAAAAHADGIVVGTALVRRIEEGATPEARKTAVVSLIRTLREALDGDPLEAADLSRRGAQGRT</sequence>
<keyword evidence="11" id="KW-1185">Reference proteome</keyword>
<gene>
    <name evidence="8 10" type="primary">trpA</name>
    <name evidence="10" type="ORF">LZC94_23895</name>
</gene>
<feature type="active site" description="Proton acceptor" evidence="8">
    <location>
        <position position="53"/>
    </location>
</feature>
<comment type="similarity">
    <text evidence="8 9">Belongs to the TrpA family.</text>
</comment>
<comment type="pathway">
    <text evidence="1 8">Amino-acid biosynthesis; L-tryptophan biosynthesis; L-tryptophan from chorismate: step 5/5.</text>
</comment>
<dbReference type="Gene3D" id="3.20.20.70">
    <property type="entry name" value="Aldolase class I"/>
    <property type="match status" value="1"/>
</dbReference>
<dbReference type="NCBIfam" id="TIGR00262">
    <property type="entry name" value="trpA"/>
    <property type="match status" value="1"/>
</dbReference>
<evidence type="ECO:0000256" key="9">
    <source>
        <dbReference type="RuleBase" id="RU003662"/>
    </source>
</evidence>
<dbReference type="InterPro" id="IPR002028">
    <property type="entry name" value="Trp_synthase_suA"/>
</dbReference>
<dbReference type="RefSeq" id="WP_394820534.1">
    <property type="nucleotide sequence ID" value="NZ_CP089984.1"/>
</dbReference>
<evidence type="ECO:0000313" key="11">
    <source>
        <dbReference type="Proteomes" id="UP001370348"/>
    </source>
</evidence>
<dbReference type="GO" id="GO:0004834">
    <property type="term" value="F:tryptophan synthase activity"/>
    <property type="evidence" value="ECO:0007669"/>
    <property type="project" value="UniProtKB-EC"/>
</dbReference>
<organism evidence="10 11">
    <name type="scientific">Pendulispora albinea</name>
    <dbReference type="NCBI Taxonomy" id="2741071"/>
    <lineage>
        <taxon>Bacteria</taxon>
        <taxon>Pseudomonadati</taxon>
        <taxon>Myxococcota</taxon>
        <taxon>Myxococcia</taxon>
        <taxon>Myxococcales</taxon>
        <taxon>Sorangiineae</taxon>
        <taxon>Pendulisporaceae</taxon>
        <taxon>Pendulispora</taxon>
    </lineage>
</organism>
<dbReference type="SUPFAM" id="SSF51366">
    <property type="entry name" value="Ribulose-phoshate binding barrel"/>
    <property type="match status" value="1"/>
</dbReference>
<dbReference type="Pfam" id="PF00290">
    <property type="entry name" value="Trp_syntA"/>
    <property type="match status" value="1"/>
</dbReference>
<accession>A0ABZ2LLZ1</accession>
<protein>
    <recommendedName>
        <fullName evidence="8">Tryptophan synthase alpha chain</fullName>
        <ecNumber evidence="8">4.2.1.20</ecNumber>
    </recommendedName>
</protein>
<evidence type="ECO:0000256" key="2">
    <source>
        <dbReference type="ARBA" id="ARBA00011270"/>
    </source>
</evidence>
<evidence type="ECO:0000313" key="10">
    <source>
        <dbReference type="EMBL" id="WXB10918.1"/>
    </source>
</evidence>
<keyword evidence="6 8" id="KW-0456">Lyase</keyword>
<reference evidence="10 11" key="1">
    <citation type="submission" date="2021-12" db="EMBL/GenBank/DDBJ databases">
        <title>Discovery of the Pendulisporaceae a myxobacterial family with distinct sporulation behavior and unique specialized metabolism.</title>
        <authorList>
            <person name="Garcia R."/>
            <person name="Popoff A."/>
            <person name="Bader C.D."/>
            <person name="Loehr J."/>
            <person name="Walesch S."/>
            <person name="Walt C."/>
            <person name="Boldt J."/>
            <person name="Bunk B."/>
            <person name="Haeckl F.J.F.P.J."/>
            <person name="Gunesch A.P."/>
            <person name="Birkelbach J."/>
            <person name="Nuebel U."/>
            <person name="Pietschmann T."/>
            <person name="Bach T."/>
            <person name="Mueller R."/>
        </authorList>
    </citation>
    <scope>NUCLEOTIDE SEQUENCE [LARGE SCALE GENOMIC DNA]</scope>
    <source>
        <strain evidence="10 11">MSr11954</strain>
    </source>
</reference>
<dbReference type="Proteomes" id="UP001370348">
    <property type="component" value="Chromosome"/>
</dbReference>
<dbReference type="EC" id="4.2.1.20" evidence="8"/>
<evidence type="ECO:0000256" key="4">
    <source>
        <dbReference type="ARBA" id="ARBA00022822"/>
    </source>
</evidence>
<name>A0ABZ2LLZ1_9BACT</name>
<proteinExistence type="inferred from homology"/>
<dbReference type="CDD" id="cd04724">
    <property type="entry name" value="Tryptophan_synthase_alpha"/>
    <property type="match status" value="1"/>
</dbReference>
<feature type="active site" description="Proton acceptor" evidence="8">
    <location>
        <position position="64"/>
    </location>
</feature>
<evidence type="ECO:0000256" key="6">
    <source>
        <dbReference type="ARBA" id="ARBA00023239"/>
    </source>
</evidence>
<dbReference type="PANTHER" id="PTHR43406">
    <property type="entry name" value="TRYPTOPHAN SYNTHASE, ALPHA CHAIN"/>
    <property type="match status" value="1"/>
</dbReference>
<dbReference type="InterPro" id="IPR013785">
    <property type="entry name" value="Aldolase_TIM"/>
</dbReference>
<evidence type="ECO:0000256" key="1">
    <source>
        <dbReference type="ARBA" id="ARBA00004733"/>
    </source>
</evidence>
<keyword evidence="3 8" id="KW-0028">Amino-acid biosynthesis</keyword>
<comment type="subunit">
    <text evidence="2 8">Tetramer of two alpha and two beta chains.</text>
</comment>
<evidence type="ECO:0000256" key="5">
    <source>
        <dbReference type="ARBA" id="ARBA00023141"/>
    </source>
</evidence>